<feature type="region of interest" description="Disordered" evidence="1">
    <location>
        <begin position="349"/>
        <end position="494"/>
    </location>
</feature>
<sequence length="561" mass="61882">MSAKRDYDDVDEGEISDDEPSPKRPRRLTGAQSRHRHQHSAIDPTWGQKYVFSNKGDATTIPYGEESDFEHDAEAMAYLRSVRQEAHGISHLLVAPTKQIGPQLPPELQGQHHDDEHEVKSESDGHQSVYAIASDARAYYEDGAYIARDPETDDDHEAQDEQARREKELHNAFFASTLDRYIRLRRILHSKPPPGAAKRLSVTQLTYAASLDSSTTIKRWSTIIRTADPHPLQLVLMSKDSVLRVLHVLLGGKFFFGGYTLSERTSQWLWGLLARLPDPWELNHAELASVRDLGRRAVLLGRSLAEMAALKAELAHGMMGVPESSDASSNADDDEPARTDIMEVERLARHGMNSHDDPPRVADVKQKSNRGGDAGEEGEVKEDEDADGNELQKSNRGGDAGEEGEVKEDEDADGNELQKSNRGGDAGEEDEVKEDEDADGNESQKSNRDGDAGEEGEVKEDEDADGNKSVDMDLSSDTGEGVAGEHGSAPGDATALETAKMALLSRIAEDAPERADEKDREAAKLRLRMNMRATLNMVLTVAGDFYGQRDLLQFREPFVGI</sequence>
<protein>
    <recommendedName>
        <fullName evidence="4">V-snare</fullName>
    </recommendedName>
</protein>
<feature type="compositionally biased region" description="Basic residues" evidence="1">
    <location>
        <begin position="23"/>
        <end position="39"/>
    </location>
</feature>
<evidence type="ECO:0000256" key="1">
    <source>
        <dbReference type="SAM" id="MobiDB-lite"/>
    </source>
</evidence>
<keyword evidence="3" id="KW-1185">Reference proteome</keyword>
<feature type="compositionally biased region" description="Basic and acidic residues" evidence="1">
    <location>
        <begin position="349"/>
        <end position="366"/>
    </location>
</feature>
<feature type="compositionally biased region" description="Acidic residues" evidence="1">
    <location>
        <begin position="452"/>
        <end position="464"/>
    </location>
</feature>
<comment type="caution">
    <text evidence="2">The sequence shown here is derived from an EMBL/GenBank/DDBJ whole genome shotgun (WGS) entry which is preliminary data.</text>
</comment>
<reference evidence="2 3" key="1">
    <citation type="journal article" date="2020" name="Genome Biol. Evol.">
        <title>A new high-quality draft genome assembly of the Chinese cordyceps Ophiocordyceps sinensis.</title>
        <authorList>
            <person name="Shu R."/>
            <person name="Zhang J."/>
            <person name="Meng Q."/>
            <person name="Zhang H."/>
            <person name="Zhou G."/>
            <person name="Li M."/>
            <person name="Wu P."/>
            <person name="Zhao Y."/>
            <person name="Chen C."/>
            <person name="Qin Q."/>
        </authorList>
    </citation>
    <scope>NUCLEOTIDE SEQUENCE [LARGE SCALE GENOMIC DNA]</scope>
    <source>
        <strain evidence="2 3">IOZ07</strain>
    </source>
</reference>
<organism evidence="2 3">
    <name type="scientific">Ophiocordyceps sinensis</name>
    <dbReference type="NCBI Taxonomy" id="72228"/>
    <lineage>
        <taxon>Eukaryota</taxon>
        <taxon>Fungi</taxon>
        <taxon>Dikarya</taxon>
        <taxon>Ascomycota</taxon>
        <taxon>Pezizomycotina</taxon>
        <taxon>Sordariomycetes</taxon>
        <taxon>Hypocreomycetidae</taxon>
        <taxon>Hypocreales</taxon>
        <taxon>Ophiocordycipitaceae</taxon>
        <taxon>Ophiocordyceps</taxon>
    </lineage>
</organism>
<feature type="compositionally biased region" description="Acidic residues" evidence="1">
    <location>
        <begin position="374"/>
        <end position="388"/>
    </location>
</feature>
<dbReference type="GO" id="GO:0000387">
    <property type="term" value="P:spliceosomal snRNP assembly"/>
    <property type="evidence" value="ECO:0007669"/>
    <property type="project" value="InterPro"/>
</dbReference>
<proteinExistence type="predicted"/>
<feature type="region of interest" description="Disordered" evidence="1">
    <location>
        <begin position="102"/>
        <end position="127"/>
    </location>
</feature>
<evidence type="ECO:0000313" key="2">
    <source>
        <dbReference type="EMBL" id="KAF4509015.1"/>
    </source>
</evidence>
<accession>A0A8H4V633</accession>
<dbReference type="InterPro" id="IPR035426">
    <property type="entry name" value="Gemin2/Brr1"/>
</dbReference>
<evidence type="ECO:0000313" key="3">
    <source>
        <dbReference type="Proteomes" id="UP000557566"/>
    </source>
</evidence>
<dbReference type="Gene3D" id="1.20.58.1070">
    <property type="match status" value="1"/>
</dbReference>
<dbReference type="OrthoDB" id="428895at2759"/>
<dbReference type="AlphaFoldDB" id="A0A8H4V633"/>
<dbReference type="Proteomes" id="UP000557566">
    <property type="component" value="Unassembled WGS sequence"/>
</dbReference>
<gene>
    <name evidence="2" type="ORF">G6O67_005328</name>
</gene>
<feature type="region of interest" description="Disordered" evidence="1">
    <location>
        <begin position="1"/>
        <end position="47"/>
    </location>
</feature>
<feature type="compositionally biased region" description="Acidic residues" evidence="1">
    <location>
        <begin position="426"/>
        <end position="440"/>
    </location>
</feature>
<feature type="compositionally biased region" description="Basic and acidic residues" evidence="1">
    <location>
        <begin position="110"/>
        <end position="125"/>
    </location>
</feature>
<dbReference type="EMBL" id="JAAVMX010000005">
    <property type="protein sequence ID" value="KAF4509015.1"/>
    <property type="molecule type" value="Genomic_DNA"/>
</dbReference>
<feature type="compositionally biased region" description="Acidic residues" evidence="1">
    <location>
        <begin position="8"/>
        <end position="19"/>
    </location>
</feature>
<evidence type="ECO:0008006" key="4">
    <source>
        <dbReference type="Google" id="ProtNLM"/>
    </source>
</evidence>
<dbReference type="Pfam" id="PF04938">
    <property type="entry name" value="SIP1"/>
    <property type="match status" value="1"/>
</dbReference>
<name>A0A8H4V633_9HYPO</name>
<feature type="compositionally biased region" description="Acidic residues" evidence="1">
    <location>
        <begin position="400"/>
        <end position="414"/>
    </location>
</feature>